<accession>A0AAN8MQR5</accession>
<dbReference type="Proteomes" id="UP001313282">
    <property type="component" value="Unassembled WGS sequence"/>
</dbReference>
<dbReference type="AlphaFoldDB" id="A0AAN8MQR5"/>
<dbReference type="EMBL" id="JAVHNR010000008">
    <property type="protein sequence ID" value="KAK6334939.1"/>
    <property type="molecule type" value="Genomic_DNA"/>
</dbReference>
<organism evidence="1 2">
    <name type="scientific">Orbilia javanica</name>
    <dbReference type="NCBI Taxonomy" id="47235"/>
    <lineage>
        <taxon>Eukaryota</taxon>
        <taxon>Fungi</taxon>
        <taxon>Dikarya</taxon>
        <taxon>Ascomycota</taxon>
        <taxon>Pezizomycotina</taxon>
        <taxon>Orbiliomycetes</taxon>
        <taxon>Orbiliales</taxon>
        <taxon>Orbiliaceae</taxon>
        <taxon>Orbilia</taxon>
    </lineage>
</organism>
<keyword evidence="2" id="KW-1185">Reference proteome</keyword>
<sequence>MANLLTIGAIPELLDGVLEYLEQGEVYSLLLTCRTVYPTAYRHLWKTIRLYSRTRTHRSVMMMLQHPGFMRPSSSDEMCYKLADILNTLGPQNTGLSLTRKLVFHENSLHFSSGFLRSHLMVRVGALLQRRELDLNCIELNFSISVDSEGQKEAVSWFLTHLREYSKSKSPDEFSIILTAPLDVVVARMIDIEKVSKLTLSIDWENSSGNINRPDQIFIPVEEDTSDAYASDDSDSGSESRRRMSYRDRAQFNTQLTERFTALLLRAVNLVSLTICKSSRSGGSPRYVDLKLSKPLRDLQSAFYTLPKLRELSISDKFFHPSYFIAPPESARTVSYSGYFSSRWLQSFKKCPFTNVKRLSIKILKAFHGEGLWCRTDFEKQPLGDVAVTGLIECEIQDALNLAPDLSQCIIRRNKNLNNASKQQILRGISRKLQQAANRILLPSCSNTLDYIRTMEGDNPLYPKPNDPSFSQQDGMMAAGNQCLKMLPNAVGNFEALKSIKLSAVPFANQCEEKIKSLLERSKTILTMEYTQRYLNGIEEKPGDIDKAAKECLRWMLDNFDSHPSWQAAQPQANLTMWEIRGGINGQVNEFTGKEASEYVLALAESGELESLDIGMISEKFTQDCAQKLSGMEFEKPVLPVELQPGQVHRFDFDLSIPEPRGTLLYDGVGNYYEADYLAG</sequence>
<comment type="caution">
    <text evidence="1">The sequence shown here is derived from an EMBL/GenBank/DDBJ whole genome shotgun (WGS) entry which is preliminary data.</text>
</comment>
<proteinExistence type="predicted"/>
<name>A0AAN8MQR5_9PEZI</name>
<evidence type="ECO:0008006" key="3">
    <source>
        <dbReference type="Google" id="ProtNLM"/>
    </source>
</evidence>
<gene>
    <name evidence="1" type="ORF">TWF718_010379</name>
</gene>
<evidence type="ECO:0000313" key="1">
    <source>
        <dbReference type="EMBL" id="KAK6334939.1"/>
    </source>
</evidence>
<reference evidence="1 2" key="1">
    <citation type="submission" date="2019-10" db="EMBL/GenBank/DDBJ databases">
        <authorList>
            <person name="Palmer J.M."/>
        </authorList>
    </citation>
    <scope>NUCLEOTIDE SEQUENCE [LARGE SCALE GENOMIC DNA]</scope>
    <source>
        <strain evidence="1 2">TWF718</strain>
    </source>
</reference>
<evidence type="ECO:0000313" key="2">
    <source>
        <dbReference type="Proteomes" id="UP001313282"/>
    </source>
</evidence>
<protein>
    <recommendedName>
        <fullName evidence="3">F-box domain-containing protein</fullName>
    </recommendedName>
</protein>